<dbReference type="PANTHER" id="PTHR10963:SF24">
    <property type="entry name" value="GLYCOSIDASE C21B10.07-RELATED"/>
    <property type="match status" value="1"/>
</dbReference>
<dbReference type="SUPFAM" id="SSF49899">
    <property type="entry name" value="Concanavalin A-like lectins/glucanases"/>
    <property type="match status" value="1"/>
</dbReference>
<dbReference type="InterPro" id="IPR013320">
    <property type="entry name" value="ConA-like_dom_sf"/>
</dbReference>
<dbReference type="PANTHER" id="PTHR10963">
    <property type="entry name" value="GLYCOSYL HYDROLASE-RELATED"/>
    <property type="match status" value="1"/>
</dbReference>
<keyword evidence="3" id="KW-0378">Hydrolase</keyword>
<accession>A0A0C9TS39</accession>
<feature type="compositionally biased region" description="Polar residues" evidence="1">
    <location>
        <begin position="353"/>
        <end position="371"/>
    </location>
</feature>
<keyword evidence="4" id="KW-1185">Reference proteome</keyword>
<dbReference type="InterPro" id="IPR000757">
    <property type="entry name" value="Beta-glucanase-like"/>
</dbReference>
<organism evidence="3 4">
    <name type="scientific">Sphaerobolus stellatus (strain SS14)</name>
    <dbReference type="NCBI Taxonomy" id="990650"/>
    <lineage>
        <taxon>Eukaryota</taxon>
        <taxon>Fungi</taxon>
        <taxon>Dikarya</taxon>
        <taxon>Basidiomycota</taxon>
        <taxon>Agaricomycotina</taxon>
        <taxon>Agaricomycetes</taxon>
        <taxon>Phallomycetidae</taxon>
        <taxon>Geastrales</taxon>
        <taxon>Sphaerobolaceae</taxon>
        <taxon>Sphaerobolus</taxon>
    </lineage>
</organism>
<evidence type="ECO:0000256" key="1">
    <source>
        <dbReference type="SAM" id="MobiDB-lite"/>
    </source>
</evidence>
<sequence length="400" mass="41738">GSSFFDGWNFFGHFDNLTNGDVNFADMNTAFNSSNPLAFINSAQNAIIKVDNQSTVLPNFKRTSVRLDSVAQYDVGSLLVIDIQHMPFGCSVWPAFFSQDWPKNGEIDIIEGWNKVTQNLMSLHTEPGCTVPQNTAQLGTLSNTDCNAGNATLGCGVAASDQASFGDAFNAGGGGVWATQFDVSGIFIWFWERKNIPDSLSSSSAPKTLDTSSWGMPAASFPSTSCNISQFFGPQTFTLVITLCGDAAGNAGVYNQTCADEPPNSIVPPMFAAETSVCYHNNVVGPGSPRYDDAFFEISYIRAFTTTAGATSTSTTAASATNAPGSATNAPGSATKSAATGSPAAPTATSGTVLPNSSAPQIPGVSPTTGTSSAAITEARPFMLPVLVLLSGLLLGQWFV</sequence>
<dbReference type="InterPro" id="IPR050546">
    <property type="entry name" value="Glycosyl_Hydrlase_16"/>
</dbReference>
<reference evidence="3 4" key="1">
    <citation type="submission" date="2014-06" db="EMBL/GenBank/DDBJ databases">
        <title>Evolutionary Origins and Diversification of the Mycorrhizal Mutualists.</title>
        <authorList>
            <consortium name="DOE Joint Genome Institute"/>
            <consortium name="Mycorrhizal Genomics Consortium"/>
            <person name="Kohler A."/>
            <person name="Kuo A."/>
            <person name="Nagy L.G."/>
            <person name="Floudas D."/>
            <person name="Copeland A."/>
            <person name="Barry K.W."/>
            <person name="Cichocki N."/>
            <person name="Veneault-Fourrey C."/>
            <person name="LaButti K."/>
            <person name="Lindquist E.A."/>
            <person name="Lipzen A."/>
            <person name="Lundell T."/>
            <person name="Morin E."/>
            <person name="Murat C."/>
            <person name="Riley R."/>
            <person name="Ohm R."/>
            <person name="Sun H."/>
            <person name="Tunlid A."/>
            <person name="Henrissat B."/>
            <person name="Grigoriev I.V."/>
            <person name="Hibbett D.S."/>
            <person name="Martin F."/>
        </authorList>
    </citation>
    <scope>NUCLEOTIDE SEQUENCE [LARGE SCALE GENOMIC DNA]</scope>
    <source>
        <strain evidence="3 4">SS14</strain>
    </source>
</reference>
<protein>
    <submittedName>
        <fullName evidence="3">Glycoside hydrolase family 16 protein</fullName>
    </submittedName>
</protein>
<dbReference type="Proteomes" id="UP000054279">
    <property type="component" value="Unassembled WGS sequence"/>
</dbReference>
<feature type="compositionally biased region" description="Low complexity" evidence="1">
    <location>
        <begin position="312"/>
        <end position="352"/>
    </location>
</feature>
<feature type="domain" description="GH16" evidence="2">
    <location>
        <begin position="12"/>
        <end position="309"/>
    </location>
</feature>
<dbReference type="EMBL" id="KN837218">
    <property type="protein sequence ID" value="KIJ33053.1"/>
    <property type="molecule type" value="Genomic_DNA"/>
</dbReference>
<gene>
    <name evidence="3" type="ORF">M422DRAFT_183704</name>
</gene>
<evidence type="ECO:0000259" key="2">
    <source>
        <dbReference type="PROSITE" id="PS51762"/>
    </source>
</evidence>
<dbReference type="OrthoDB" id="192832at2759"/>
<name>A0A0C9TS39_SPHS4</name>
<dbReference type="Pfam" id="PF26113">
    <property type="entry name" value="GH16_XgeA"/>
    <property type="match status" value="1"/>
</dbReference>
<feature type="region of interest" description="Disordered" evidence="1">
    <location>
        <begin position="312"/>
        <end position="371"/>
    </location>
</feature>
<dbReference type="Gene3D" id="2.60.120.200">
    <property type="match status" value="1"/>
</dbReference>
<dbReference type="GO" id="GO:0009251">
    <property type="term" value="P:glucan catabolic process"/>
    <property type="evidence" value="ECO:0007669"/>
    <property type="project" value="TreeGrafter"/>
</dbReference>
<evidence type="ECO:0000313" key="3">
    <source>
        <dbReference type="EMBL" id="KIJ33053.1"/>
    </source>
</evidence>
<proteinExistence type="predicted"/>
<dbReference type="AlphaFoldDB" id="A0A0C9TS39"/>
<evidence type="ECO:0000313" key="4">
    <source>
        <dbReference type="Proteomes" id="UP000054279"/>
    </source>
</evidence>
<dbReference type="HOGENOM" id="CLU_016972_2_1_1"/>
<feature type="non-terminal residue" evidence="3">
    <location>
        <position position="1"/>
    </location>
</feature>
<dbReference type="GO" id="GO:0004553">
    <property type="term" value="F:hydrolase activity, hydrolyzing O-glycosyl compounds"/>
    <property type="evidence" value="ECO:0007669"/>
    <property type="project" value="InterPro"/>
</dbReference>
<dbReference type="PROSITE" id="PS51762">
    <property type="entry name" value="GH16_2"/>
    <property type="match status" value="1"/>
</dbReference>